<accession>A0ABW5UYC6</accession>
<dbReference type="PANTHER" id="PTHR23088:SF27">
    <property type="entry name" value="DEAMINATED GLUTATHIONE AMIDASE"/>
    <property type="match status" value="1"/>
</dbReference>
<dbReference type="PROSITE" id="PS01227">
    <property type="entry name" value="UPF0012"/>
    <property type="match status" value="1"/>
</dbReference>
<dbReference type="PROSITE" id="PS50263">
    <property type="entry name" value="CN_HYDROLASE"/>
    <property type="match status" value="1"/>
</dbReference>
<dbReference type="Gene3D" id="3.60.110.10">
    <property type="entry name" value="Carbon-nitrogen hydrolase"/>
    <property type="match status" value="1"/>
</dbReference>
<evidence type="ECO:0000259" key="2">
    <source>
        <dbReference type="PROSITE" id="PS50263"/>
    </source>
</evidence>
<evidence type="ECO:0000256" key="1">
    <source>
        <dbReference type="ARBA" id="ARBA00010613"/>
    </source>
</evidence>
<organism evidence="3 4">
    <name type="scientific">Gulosibacter faecalis</name>
    <dbReference type="NCBI Taxonomy" id="272240"/>
    <lineage>
        <taxon>Bacteria</taxon>
        <taxon>Bacillati</taxon>
        <taxon>Actinomycetota</taxon>
        <taxon>Actinomycetes</taxon>
        <taxon>Micrococcales</taxon>
        <taxon>Microbacteriaceae</taxon>
        <taxon>Gulosibacter</taxon>
    </lineage>
</organism>
<dbReference type="InterPro" id="IPR001110">
    <property type="entry name" value="UPF0012_CS"/>
</dbReference>
<feature type="domain" description="CN hydrolase" evidence="2">
    <location>
        <begin position="5"/>
        <end position="244"/>
    </location>
</feature>
<dbReference type="EMBL" id="JBHUNE010000006">
    <property type="protein sequence ID" value="MFD2758445.1"/>
    <property type="molecule type" value="Genomic_DNA"/>
</dbReference>
<evidence type="ECO:0000313" key="3">
    <source>
        <dbReference type="EMBL" id="MFD2758445.1"/>
    </source>
</evidence>
<dbReference type="RefSeq" id="WP_019617810.1">
    <property type="nucleotide sequence ID" value="NZ_JBHUNE010000006.1"/>
</dbReference>
<comment type="similarity">
    <text evidence="1">Belongs to the carbon-nitrogen hydrolase superfamily. NIT1/NIT2 family.</text>
</comment>
<dbReference type="Pfam" id="PF00795">
    <property type="entry name" value="CN_hydrolase"/>
    <property type="match status" value="1"/>
</dbReference>
<reference evidence="4" key="1">
    <citation type="journal article" date="2019" name="Int. J. Syst. Evol. Microbiol.">
        <title>The Global Catalogue of Microorganisms (GCM) 10K type strain sequencing project: providing services to taxonomists for standard genome sequencing and annotation.</title>
        <authorList>
            <consortium name="The Broad Institute Genomics Platform"/>
            <consortium name="The Broad Institute Genome Sequencing Center for Infectious Disease"/>
            <person name="Wu L."/>
            <person name="Ma J."/>
        </authorList>
    </citation>
    <scope>NUCLEOTIDE SEQUENCE [LARGE SCALE GENOMIC DNA]</scope>
    <source>
        <strain evidence="4">TISTR 1514</strain>
    </source>
</reference>
<dbReference type="CDD" id="cd07581">
    <property type="entry name" value="nitrilase_3"/>
    <property type="match status" value="1"/>
</dbReference>
<protein>
    <submittedName>
        <fullName evidence="3">Carbon-nitrogen hydrolase family protein</fullName>
    </submittedName>
</protein>
<sequence length="270" mass="29190">MSEAIACAVSQFAPTLDSSKNLRLLRDHLAIAVDRGARIFVAPEYSSGFERDYGDWMHSVAQPLDGEFGTALGQLAAEFRVTLIAGMLEQVGDGVANTLVAFNEEGDRVAAYRKVHLYDAFSGRESEWLTPGNPDDDPAVFDAYGLTIGLQTCYDLRFPESSRRLVDQGANVLAVPAEWVRGPLKEHHWRTLLSARAIENVAYVVAADHPAPIGVGGSSIVDPRGVTVATLGADAGVALAWLDPVEVTNARDQNPALRLRKYSVRSADGR</sequence>
<proteinExistence type="inferred from homology"/>
<evidence type="ECO:0000313" key="4">
    <source>
        <dbReference type="Proteomes" id="UP001597492"/>
    </source>
</evidence>
<dbReference type="GO" id="GO:0016787">
    <property type="term" value="F:hydrolase activity"/>
    <property type="evidence" value="ECO:0007669"/>
    <property type="project" value="UniProtKB-KW"/>
</dbReference>
<comment type="caution">
    <text evidence="3">The sequence shown here is derived from an EMBL/GenBank/DDBJ whole genome shotgun (WGS) entry which is preliminary data.</text>
</comment>
<dbReference type="PANTHER" id="PTHR23088">
    <property type="entry name" value="NITRILASE-RELATED"/>
    <property type="match status" value="1"/>
</dbReference>
<dbReference type="SUPFAM" id="SSF56317">
    <property type="entry name" value="Carbon-nitrogen hydrolase"/>
    <property type="match status" value="1"/>
</dbReference>
<gene>
    <name evidence="3" type="ORF">ACFSW7_08640</name>
</gene>
<keyword evidence="3" id="KW-0378">Hydrolase</keyword>
<dbReference type="InterPro" id="IPR036526">
    <property type="entry name" value="C-N_Hydrolase_sf"/>
</dbReference>
<keyword evidence="4" id="KW-1185">Reference proteome</keyword>
<dbReference type="Proteomes" id="UP001597492">
    <property type="component" value="Unassembled WGS sequence"/>
</dbReference>
<name>A0ABW5UYC6_9MICO</name>
<dbReference type="InterPro" id="IPR003010">
    <property type="entry name" value="C-N_Hydrolase"/>
</dbReference>